<evidence type="ECO:0000313" key="9">
    <source>
        <dbReference type="Proteomes" id="UP001457282"/>
    </source>
</evidence>
<feature type="domain" description="U-box" evidence="7">
    <location>
        <begin position="288"/>
        <end position="361"/>
    </location>
</feature>
<comment type="function">
    <text evidence="2">Functions as an E3 ubiquitin ligase.</text>
</comment>
<sequence length="365" mass="41749">MATGLTELSARLKKYTAEEIVLASDNFSWQLRSESVGIWSSAYKGYIQNDTVAIKFLNSSEERQFESRVKSLSLIRHPHLLAMMGFCSELKCFVYEYIEDSCSLLKVVKQNLLWPIRIRIARDICSALCYIKTAREGPIAPDYLNASNILIDSNRNAKVNVVMKRCHKVYYNPDFGWDVKTFGYVILSLLTGIPGNCVSYFYVRWCVGLPHTLDKTAGQWPMDLAEKLMNLCRRCVDCNPRDDFRKKYIMVVIVKEMNEITEMANGIVGGHDGIVAGGRAVRRDQDSDIPRQFYCPIYKEVMSNPYVAADGFSYELQGIEKWLQSHDTSPMTNLKLKDKVLTPNGTLKLLIRDWCRERSIPYPGL</sequence>
<dbReference type="EC" id="2.3.2.27" evidence="4"/>
<dbReference type="Gene3D" id="3.30.200.20">
    <property type="entry name" value="Phosphorylase Kinase, domain 1"/>
    <property type="match status" value="1"/>
</dbReference>
<dbReference type="Gene3D" id="1.10.510.10">
    <property type="entry name" value="Transferase(Phosphotransferase) domain 1"/>
    <property type="match status" value="1"/>
</dbReference>
<organism evidence="8 9">
    <name type="scientific">Rubus argutus</name>
    <name type="common">Southern blackberry</name>
    <dbReference type="NCBI Taxonomy" id="59490"/>
    <lineage>
        <taxon>Eukaryota</taxon>
        <taxon>Viridiplantae</taxon>
        <taxon>Streptophyta</taxon>
        <taxon>Embryophyta</taxon>
        <taxon>Tracheophyta</taxon>
        <taxon>Spermatophyta</taxon>
        <taxon>Magnoliopsida</taxon>
        <taxon>eudicotyledons</taxon>
        <taxon>Gunneridae</taxon>
        <taxon>Pentapetalae</taxon>
        <taxon>rosids</taxon>
        <taxon>fabids</taxon>
        <taxon>Rosales</taxon>
        <taxon>Rosaceae</taxon>
        <taxon>Rosoideae</taxon>
        <taxon>Rosoideae incertae sedis</taxon>
        <taxon>Rubus</taxon>
    </lineage>
</organism>
<evidence type="ECO:0000256" key="2">
    <source>
        <dbReference type="ARBA" id="ARBA00003861"/>
    </source>
</evidence>
<reference evidence="8 9" key="1">
    <citation type="journal article" date="2023" name="G3 (Bethesda)">
        <title>A chromosome-length genome assembly and annotation of blackberry (Rubus argutus, cv. 'Hillquist').</title>
        <authorList>
            <person name="Bruna T."/>
            <person name="Aryal R."/>
            <person name="Dudchenko O."/>
            <person name="Sargent D.J."/>
            <person name="Mead D."/>
            <person name="Buti M."/>
            <person name="Cavallini A."/>
            <person name="Hytonen T."/>
            <person name="Andres J."/>
            <person name="Pham M."/>
            <person name="Weisz D."/>
            <person name="Mascagni F."/>
            <person name="Usai G."/>
            <person name="Natali L."/>
            <person name="Bassil N."/>
            <person name="Fernandez G.E."/>
            <person name="Lomsadze A."/>
            <person name="Armour M."/>
            <person name="Olukolu B."/>
            <person name="Poorten T."/>
            <person name="Britton C."/>
            <person name="Davik J."/>
            <person name="Ashrafi H."/>
            <person name="Aiden E.L."/>
            <person name="Borodovsky M."/>
            <person name="Worthington M."/>
        </authorList>
    </citation>
    <scope>NUCLEOTIDE SEQUENCE [LARGE SCALE GENOMIC DNA]</scope>
    <source>
        <strain evidence="8">PI 553951</strain>
    </source>
</reference>
<dbReference type="InterPro" id="IPR001245">
    <property type="entry name" value="Ser-Thr/Tyr_kinase_cat_dom"/>
</dbReference>
<evidence type="ECO:0000256" key="4">
    <source>
        <dbReference type="ARBA" id="ARBA00012483"/>
    </source>
</evidence>
<proteinExistence type="predicted"/>
<dbReference type="SUPFAM" id="SSF57850">
    <property type="entry name" value="RING/U-box"/>
    <property type="match status" value="1"/>
</dbReference>
<dbReference type="InterPro" id="IPR003613">
    <property type="entry name" value="Ubox_domain"/>
</dbReference>
<evidence type="ECO:0000256" key="1">
    <source>
        <dbReference type="ARBA" id="ARBA00000900"/>
    </source>
</evidence>
<keyword evidence="6" id="KW-0833">Ubl conjugation pathway</keyword>
<evidence type="ECO:0000313" key="8">
    <source>
        <dbReference type="EMBL" id="KAK9949378.1"/>
    </source>
</evidence>
<dbReference type="InterPro" id="IPR011009">
    <property type="entry name" value="Kinase-like_dom_sf"/>
</dbReference>
<accession>A0AAW1YL64</accession>
<gene>
    <name evidence="8" type="ORF">M0R45_004904</name>
</gene>
<dbReference type="GO" id="GO:0061630">
    <property type="term" value="F:ubiquitin protein ligase activity"/>
    <property type="evidence" value="ECO:0007669"/>
    <property type="project" value="UniProtKB-EC"/>
</dbReference>
<dbReference type="InterPro" id="IPR013083">
    <property type="entry name" value="Znf_RING/FYVE/PHD"/>
</dbReference>
<dbReference type="Pfam" id="PF07714">
    <property type="entry name" value="PK_Tyr_Ser-Thr"/>
    <property type="match status" value="1"/>
</dbReference>
<dbReference type="InterPro" id="IPR051348">
    <property type="entry name" value="U-box_ubiquitin_ligases"/>
</dbReference>
<evidence type="ECO:0000259" key="7">
    <source>
        <dbReference type="PROSITE" id="PS51698"/>
    </source>
</evidence>
<dbReference type="PROSITE" id="PS51698">
    <property type="entry name" value="U_BOX"/>
    <property type="match status" value="1"/>
</dbReference>
<dbReference type="Pfam" id="PF04564">
    <property type="entry name" value="U-box"/>
    <property type="match status" value="1"/>
</dbReference>
<comment type="caution">
    <text evidence="8">The sequence shown here is derived from an EMBL/GenBank/DDBJ whole genome shotgun (WGS) entry which is preliminary data.</text>
</comment>
<dbReference type="GO" id="GO:0004672">
    <property type="term" value="F:protein kinase activity"/>
    <property type="evidence" value="ECO:0007669"/>
    <property type="project" value="InterPro"/>
</dbReference>
<dbReference type="PANTHER" id="PTHR45647">
    <property type="entry name" value="OS02G0152300 PROTEIN"/>
    <property type="match status" value="1"/>
</dbReference>
<dbReference type="EMBL" id="JBEDUW010000001">
    <property type="protein sequence ID" value="KAK9949378.1"/>
    <property type="molecule type" value="Genomic_DNA"/>
</dbReference>
<keyword evidence="9" id="KW-1185">Reference proteome</keyword>
<evidence type="ECO:0000256" key="3">
    <source>
        <dbReference type="ARBA" id="ARBA00004906"/>
    </source>
</evidence>
<comment type="catalytic activity">
    <reaction evidence="1">
        <text>S-ubiquitinyl-[E2 ubiquitin-conjugating enzyme]-L-cysteine + [acceptor protein]-L-lysine = [E2 ubiquitin-conjugating enzyme]-L-cysteine + N(6)-ubiquitinyl-[acceptor protein]-L-lysine.</text>
        <dbReference type="EC" id="2.3.2.27"/>
    </reaction>
</comment>
<evidence type="ECO:0000256" key="5">
    <source>
        <dbReference type="ARBA" id="ARBA00022679"/>
    </source>
</evidence>
<dbReference type="Proteomes" id="UP001457282">
    <property type="component" value="Unassembled WGS sequence"/>
</dbReference>
<dbReference type="SMART" id="SM00504">
    <property type="entry name" value="Ubox"/>
    <property type="match status" value="1"/>
</dbReference>
<protein>
    <recommendedName>
        <fullName evidence="4">RING-type E3 ubiquitin transferase</fullName>
        <ecNumber evidence="4">2.3.2.27</ecNumber>
    </recommendedName>
</protein>
<keyword evidence="5" id="KW-0808">Transferase</keyword>
<dbReference type="CDD" id="cd16655">
    <property type="entry name" value="RING-Ubox_WDSUB1-like"/>
    <property type="match status" value="1"/>
</dbReference>
<evidence type="ECO:0000256" key="6">
    <source>
        <dbReference type="ARBA" id="ARBA00022786"/>
    </source>
</evidence>
<dbReference type="GO" id="GO:0016567">
    <property type="term" value="P:protein ubiquitination"/>
    <property type="evidence" value="ECO:0007669"/>
    <property type="project" value="InterPro"/>
</dbReference>
<dbReference type="SUPFAM" id="SSF56112">
    <property type="entry name" value="Protein kinase-like (PK-like)"/>
    <property type="match status" value="1"/>
</dbReference>
<dbReference type="PANTHER" id="PTHR45647:SF56">
    <property type="entry name" value="U-BOX DOMAIN-CONTAINING PROTEIN 50-RELATED"/>
    <property type="match status" value="1"/>
</dbReference>
<dbReference type="AlphaFoldDB" id="A0AAW1YL64"/>
<name>A0AAW1YL64_RUBAR</name>
<comment type="pathway">
    <text evidence="3">Protein modification; protein ubiquitination.</text>
</comment>
<dbReference type="Gene3D" id="3.30.40.10">
    <property type="entry name" value="Zinc/RING finger domain, C3HC4 (zinc finger)"/>
    <property type="match status" value="1"/>
</dbReference>